<dbReference type="GO" id="GO:0015920">
    <property type="term" value="P:lipopolysaccharide transport"/>
    <property type="evidence" value="ECO:0007669"/>
    <property type="project" value="TreeGrafter"/>
</dbReference>
<dbReference type="Pfam" id="PF03739">
    <property type="entry name" value="LptF_LptG"/>
    <property type="match status" value="1"/>
</dbReference>
<evidence type="ECO:0000256" key="11">
    <source>
        <dbReference type="ARBA" id="ARBA00026081"/>
    </source>
</evidence>
<evidence type="ECO:0000256" key="7">
    <source>
        <dbReference type="ARBA" id="ARBA00022519"/>
    </source>
</evidence>
<keyword evidence="6" id="KW-1003">Cell membrane</keyword>
<comment type="caution">
    <text evidence="13">The sequence shown here is derived from an EMBL/GenBank/DDBJ whole genome shotgun (WGS) entry which is preliminary data.</text>
</comment>
<comment type="function">
    <text evidence="1">Part of the ABC transporter complex LptBFG involved in the translocation of lipopolysaccharide (LPS) from the inner membrane to the outer membrane.</text>
</comment>
<evidence type="ECO:0000256" key="3">
    <source>
        <dbReference type="ARBA" id="ARBA00007725"/>
    </source>
</evidence>
<comment type="subunit">
    <text evidence="11">Component of the lipopolysaccharide transport and assembly complex. The LptBFG transporter is composed of two ATP-binding proteins (LptB) and two transmembrane proteins (LptF and LptG).</text>
</comment>
<dbReference type="NCBIfam" id="TIGR04407">
    <property type="entry name" value="LptF_YjgP"/>
    <property type="match status" value="1"/>
</dbReference>
<feature type="transmembrane region" description="Helical" evidence="12">
    <location>
        <begin position="333"/>
        <end position="351"/>
    </location>
</feature>
<evidence type="ECO:0000256" key="1">
    <source>
        <dbReference type="ARBA" id="ARBA00002265"/>
    </source>
</evidence>
<feature type="transmembrane region" description="Helical" evidence="12">
    <location>
        <begin position="300"/>
        <end position="321"/>
    </location>
</feature>
<comment type="subcellular location">
    <subcellularLocation>
        <location evidence="2">Cell inner membrane</location>
        <topology evidence="2">Multi-pass membrane protein</topology>
    </subcellularLocation>
</comment>
<gene>
    <name evidence="13" type="primary">lptF</name>
    <name evidence="13" type="ORF">CWE09_13770</name>
</gene>
<evidence type="ECO:0000256" key="10">
    <source>
        <dbReference type="ARBA" id="ARBA00023136"/>
    </source>
</evidence>
<dbReference type="PANTHER" id="PTHR33529:SF7">
    <property type="entry name" value="LIPOPOLYSACCHARIDE EXPORT SYSTEM PERMEASE PROTEIN LPTF"/>
    <property type="match status" value="1"/>
</dbReference>
<feature type="transmembrane region" description="Helical" evidence="12">
    <location>
        <begin position="97"/>
        <end position="120"/>
    </location>
</feature>
<dbReference type="GO" id="GO:0055085">
    <property type="term" value="P:transmembrane transport"/>
    <property type="evidence" value="ECO:0007669"/>
    <property type="project" value="InterPro"/>
</dbReference>
<keyword evidence="10 12" id="KW-0472">Membrane</keyword>
<dbReference type="EMBL" id="PIPL01000004">
    <property type="protein sequence ID" value="RUO22995.1"/>
    <property type="molecule type" value="Genomic_DNA"/>
</dbReference>
<dbReference type="GO" id="GO:0043190">
    <property type="term" value="C:ATP-binding cassette (ABC) transporter complex"/>
    <property type="evidence" value="ECO:0007669"/>
    <property type="project" value="InterPro"/>
</dbReference>
<evidence type="ECO:0000313" key="13">
    <source>
        <dbReference type="EMBL" id="RUO22995.1"/>
    </source>
</evidence>
<organism evidence="13 14">
    <name type="scientific">Aliidiomarina minuta</name>
    <dbReference type="NCBI Taxonomy" id="880057"/>
    <lineage>
        <taxon>Bacteria</taxon>
        <taxon>Pseudomonadati</taxon>
        <taxon>Pseudomonadota</taxon>
        <taxon>Gammaproteobacteria</taxon>
        <taxon>Alteromonadales</taxon>
        <taxon>Idiomarinaceae</taxon>
        <taxon>Aliidiomarina</taxon>
    </lineage>
</organism>
<dbReference type="RefSeq" id="WP_126804637.1">
    <property type="nucleotide sequence ID" value="NZ_PIPL01000004.1"/>
</dbReference>
<dbReference type="PANTHER" id="PTHR33529">
    <property type="entry name" value="SLR0882 PROTEIN-RELATED"/>
    <property type="match status" value="1"/>
</dbReference>
<protein>
    <recommendedName>
        <fullName evidence="4">Lipopolysaccharide export system permease protein LptF</fullName>
    </recommendedName>
</protein>
<keyword evidence="8 12" id="KW-0812">Transmembrane</keyword>
<keyword evidence="9 12" id="KW-1133">Transmembrane helix</keyword>
<dbReference type="Proteomes" id="UP000288293">
    <property type="component" value="Unassembled WGS sequence"/>
</dbReference>
<evidence type="ECO:0000256" key="9">
    <source>
        <dbReference type="ARBA" id="ARBA00022989"/>
    </source>
</evidence>
<evidence type="ECO:0000256" key="12">
    <source>
        <dbReference type="SAM" id="Phobius"/>
    </source>
</evidence>
<accession>A0A432W1A4</accession>
<evidence type="ECO:0000256" key="2">
    <source>
        <dbReference type="ARBA" id="ARBA00004429"/>
    </source>
</evidence>
<evidence type="ECO:0000256" key="8">
    <source>
        <dbReference type="ARBA" id="ARBA00022692"/>
    </source>
</evidence>
<proteinExistence type="inferred from homology"/>
<comment type="similarity">
    <text evidence="3">Belongs to the LptF/LptG family.</text>
</comment>
<evidence type="ECO:0000256" key="4">
    <source>
        <dbReference type="ARBA" id="ARBA00014213"/>
    </source>
</evidence>
<dbReference type="AlphaFoldDB" id="A0A432W1A4"/>
<feature type="transmembrane region" description="Helical" evidence="12">
    <location>
        <begin position="270"/>
        <end position="288"/>
    </location>
</feature>
<evidence type="ECO:0000256" key="6">
    <source>
        <dbReference type="ARBA" id="ARBA00022475"/>
    </source>
</evidence>
<dbReference type="InterPro" id="IPR030922">
    <property type="entry name" value="LptF"/>
</dbReference>
<keyword evidence="14" id="KW-1185">Reference proteome</keyword>
<keyword evidence="7" id="KW-0997">Cell inner membrane</keyword>
<keyword evidence="5" id="KW-0813">Transport</keyword>
<evidence type="ECO:0000313" key="14">
    <source>
        <dbReference type="Proteomes" id="UP000288293"/>
    </source>
</evidence>
<feature type="transmembrane region" description="Helical" evidence="12">
    <location>
        <begin position="52"/>
        <end position="76"/>
    </location>
</feature>
<name>A0A432W1A4_9GAMM</name>
<feature type="transmembrane region" description="Helical" evidence="12">
    <location>
        <begin position="12"/>
        <end position="32"/>
    </location>
</feature>
<reference evidence="13 14" key="1">
    <citation type="journal article" date="2011" name="Front. Microbiol.">
        <title>Genomic signatures of strain selection and enhancement in Bacillus atrophaeus var. globigii, a historical biowarfare simulant.</title>
        <authorList>
            <person name="Gibbons H.S."/>
            <person name="Broomall S.M."/>
            <person name="McNew L.A."/>
            <person name="Daligault H."/>
            <person name="Chapman C."/>
            <person name="Bruce D."/>
            <person name="Karavis M."/>
            <person name="Krepps M."/>
            <person name="McGregor P.A."/>
            <person name="Hong C."/>
            <person name="Park K.H."/>
            <person name="Akmal A."/>
            <person name="Feldman A."/>
            <person name="Lin J.S."/>
            <person name="Chang W.E."/>
            <person name="Higgs B.W."/>
            <person name="Demirev P."/>
            <person name="Lindquist J."/>
            <person name="Liem A."/>
            <person name="Fochler E."/>
            <person name="Read T.D."/>
            <person name="Tapia R."/>
            <person name="Johnson S."/>
            <person name="Bishop-Lilly K.A."/>
            <person name="Detter C."/>
            <person name="Han C."/>
            <person name="Sozhamannan S."/>
            <person name="Rosenzweig C.N."/>
            <person name="Skowronski E.W."/>
        </authorList>
    </citation>
    <scope>NUCLEOTIDE SEQUENCE [LARGE SCALE GENOMIC DNA]</scope>
    <source>
        <strain evidence="13 14">MLST1</strain>
    </source>
</reference>
<dbReference type="InterPro" id="IPR005495">
    <property type="entry name" value="LptG/LptF_permease"/>
</dbReference>
<sequence>MRIFRYLTRETFKAQLAVFIVLMTIFISQQFITVLTQATDGEVPAGLIIQVLGLQLPALAALILPISLFLGILMAHGRIYADNEMAVLHACGVSEWYVARVTLVFASVLAVITAVLTIWLGPWAMSQEYQIAERARMEAGVAAIQTGRFQQASSQNAVIFIEGQSGNGRLQEVFVAQLPERLEPGSLRASVVMAESGQVLMDSAGSQTLILENGRRYSQHIYELDHQVMQFDRYEMQIREQEVDEDQRRLEAIPTMELMQRNDSEAHAELQWRIAIPLAMPLLTLIAVPLSRVNPRQGKFARMGPALLIYLGYFLVLMAARRAMADGAIPPEIGLWWIHIGLLIFGVLLIFKGRPIGHRFIARVRGRG</sequence>
<dbReference type="OrthoDB" id="9778062at2"/>
<evidence type="ECO:0000256" key="5">
    <source>
        <dbReference type="ARBA" id="ARBA00022448"/>
    </source>
</evidence>